<dbReference type="InterPro" id="IPR008271">
    <property type="entry name" value="Ser/Thr_kinase_AS"/>
</dbReference>
<evidence type="ECO:0000256" key="7">
    <source>
        <dbReference type="PROSITE-ProRule" id="PRU10141"/>
    </source>
</evidence>
<comment type="caution">
    <text evidence="12">The sequence shown here is derived from an EMBL/GenBank/DDBJ whole genome shotgun (WGS) entry which is preliminary data.</text>
</comment>
<evidence type="ECO:0000313" key="12">
    <source>
        <dbReference type="EMBL" id="CAD8103607.1"/>
    </source>
</evidence>
<organism evidence="12 13">
    <name type="scientific">Paramecium sonneborni</name>
    <dbReference type="NCBI Taxonomy" id="65129"/>
    <lineage>
        <taxon>Eukaryota</taxon>
        <taxon>Sar</taxon>
        <taxon>Alveolata</taxon>
        <taxon>Ciliophora</taxon>
        <taxon>Intramacronucleata</taxon>
        <taxon>Oligohymenophorea</taxon>
        <taxon>Peniculida</taxon>
        <taxon>Parameciidae</taxon>
        <taxon>Paramecium</taxon>
    </lineage>
</organism>
<evidence type="ECO:0000259" key="11">
    <source>
        <dbReference type="PROSITE" id="PS51285"/>
    </source>
</evidence>
<proteinExistence type="inferred from homology"/>
<evidence type="ECO:0000256" key="1">
    <source>
        <dbReference type="ARBA" id="ARBA00022527"/>
    </source>
</evidence>
<dbReference type="Proteomes" id="UP000692954">
    <property type="component" value="Unassembled WGS sequence"/>
</dbReference>
<evidence type="ECO:0000313" key="13">
    <source>
        <dbReference type="Proteomes" id="UP000692954"/>
    </source>
</evidence>
<comment type="similarity">
    <text evidence="8">Belongs to the protein kinase superfamily.</text>
</comment>
<keyword evidence="4 7" id="KW-0547">Nucleotide-binding</keyword>
<dbReference type="PROSITE" id="PS51285">
    <property type="entry name" value="AGC_KINASE_CTER"/>
    <property type="match status" value="1"/>
</dbReference>
<dbReference type="PANTHER" id="PTHR24351">
    <property type="entry name" value="RIBOSOMAL PROTEIN S6 KINASE"/>
    <property type="match status" value="1"/>
</dbReference>
<dbReference type="Pfam" id="PF00433">
    <property type="entry name" value="Pkinase_C"/>
    <property type="match status" value="1"/>
</dbReference>
<keyword evidence="5" id="KW-0418">Kinase</keyword>
<accession>A0A8S1PK17</accession>
<evidence type="ECO:0000256" key="5">
    <source>
        <dbReference type="ARBA" id="ARBA00022777"/>
    </source>
</evidence>
<evidence type="ECO:0000259" key="10">
    <source>
        <dbReference type="PROSITE" id="PS50011"/>
    </source>
</evidence>
<dbReference type="GO" id="GO:0004674">
    <property type="term" value="F:protein serine/threonine kinase activity"/>
    <property type="evidence" value="ECO:0007669"/>
    <property type="project" value="UniProtKB-KW"/>
</dbReference>
<keyword evidence="2" id="KW-0597">Phosphoprotein</keyword>
<keyword evidence="3" id="KW-0808">Transferase</keyword>
<dbReference type="InterPro" id="IPR000719">
    <property type="entry name" value="Prot_kinase_dom"/>
</dbReference>
<name>A0A8S1PK17_9CILI</name>
<sequence length="371" mass="43023">MGMCQNKPAEYTSTIPSFKGDMPEADDEDDNIGETTQLPIEGESVTMKQKLSLEDFELIKVIGRGSFGKVLLVRKNDNRQLFAVKILRKKMLTQKKQQNQAIQERKIMSIINSSFMVKLHYAFQSSSRLYMVMDFMQGGELFLHLRKRFKFPEDWVQFYAAELLVAIDLLHQQNIIYRDLKPENILLDKDGHIVLTDFGLSKLGFEKNEMTYSFCGTPEYVAPEILYQRGHTFTVDFYSYGALIYEMLSGMPPYYSKNKREMLKNRCEKPLELKSCFSFQAASLLKGLLIKDPGLRLGHNGIQEIKKHNFFNGIDWKLVELRKLQPPIIPKIQNAQDLSNFAPVFLQQPILDTPESKINEYFEGFTYQQLM</sequence>
<gene>
    <name evidence="12" type="ORF">PSON_ATCC_30995.1.T0800179</name>
</gene>
<feature type="domain" description="AGC-kinase C-terminal" evidence="11">
    <location>
        <begin position="312"/>
        <end position="371"/>
    </location>
</feature>
<dbReference type="AlphaFoldDB" id="A0A8S1PK17"/>
<dbReference type="PROSITE" id="PS00107">
    <property type="entry name" value="PROTEIN_KINASE_ATP"/>
    <property type="match status" value="1"/>
</dbReference>
<protein>
    <submittedName>
        <fullName evidence="12">Uncharacterized protein</fullName>
    </submittedName>
</protein>
<dbReference type="Pfam" id="PF00069">
    <property type="entry name" value="Pkinase"/>
    <property type="match status" value="1"/>
</dbReference>
<feature type="region of interest" description="Disordered" evidence="9">
    <location>
        <begin position="1"/>
        <end position="34"/>
    </location>
</feature>
<keyword evidence="13" id="KW-1185">Reference proteome</keyword>
<dbReference type="InterPro" id="IPR017892">
    <property type="entry name" value="Pkinase_C"/>
</dbReference>
<evidence type="ECO:0000256" key="3">
    <source>
        <dbReference type="ARBA" id="ARBA00022679"/>
    </source>
</evidence>
<evidence type="ECO:0000256" key="8">
    <source>
        <dbReference type="RuleBase" id="RU000304"/>
    </source>
</evidence>
<feature type="domain" description="Protein kinase" evidence="10">
    <location>
        <begin position="56"/>
        <end position="311"/>
    </location>
</feature>
<evidence type="ECO:0000256" key="4">
    <source>
        <dbReference type="ARBA" id="ARBA00022741"/>
    </source>
</evidence>
<dbReference type="EMBL" id="CAJJDN010000080">
    <property type="protein sequence ID" value="CAD8103607.1"/>
    <property type="molecule type" value="Genomic_DNA"/>
</dbReference>
<dbReference type="PROSITE" id="PS50011">
    <property type="entry name" value="PROTEIN_KINASE_DOM"/>
    <property type="match status" value="1"/>
</dbReference>
<feature type="binding site" evidence="7">
    <location>
        <position position="85"/>
    </location>
    <ligand>
        <name>ATP</name>
        <dbReference type="ChEBI" id="CHEBI:30616"/>
    </ligand>
</feature>
<dbReference type="PROSITE" id="PS00108">
    <property type="entry name" value="PROTEIN_KINASE_ST"/>
    <property type="match status" value="1"/>
</dbReference>
<evidence type="ECO:0000256" key="2">
    <source>
        <dbReference type="ARBA" id="ARBA00022553"/>
    </source>
</evidence>
<evidence type="ECO:0000256" key="6">
    <source>
        <dbReference type="ARBA" id="ARBA00022840"/>
    </source>
</evidence>
<keyword evidence="1 8" id="KW-0723">Serine/threonine-protein kinase</keyword>
<keyword evidence="6 7" id="KW-0067">ATP-binding</keyword>
<dbReference type="SMART" id="SM00133">
    <property type="entry name" value="S_TK_X"/>
    <property type="match status" value="1"/>
</dbReference>
<dbReference type="FunFam" id="3.30.200.20:FF:000537">
    <property type="entry name" value="Non-specific serine/threonine protein kinase"/>
    <property type="match status" value="1"/>
</dbReference>
<evidence type="ECO:0000256" key="9">
    <source>
        <dbReference type="SAM" id="MobiDB-lite"/>
    </source>
</evidence>
<dbReference type="OrthoDB" id="63267at2759"/>
<dbReference type="SMART" id="SM00220">
    <property type="entry name" value="S_TKc"/>
    <property type="match status" value="1"/>
</dbReference>
<dbReference type="InterPro" id="IPR017441">
    <property type="entry name" value="Protein_kinase_ATP_BS"/>
</dbReference>
<dbReference type="FunFam" id="1.10.510.10:FF:000008">
    <property type="entry name" value="Non-specific serine/threonine protein kinase"/>
    <property type="match status" value="1"/>
</dbReference>
<feature type="compositionally biased region" description="Acidic residues" evidence="9">
    <location>
        <begin position="23"/>
        <end position="32"/>
    </location>
</feature>
<dbReference type="CDD" id="cd05123">
    <property type="entry name" value="STKc_AGC"/>
    <property type="match status" value="1"/>
</dbReference>
<dbReference type="GO" id="GO:0005524">
    <property type="term" value="F:ATP binding"/>
    <property type="evidence" value="ECO:0007669"/>
    <property type="project" value="UniProtKB-UniRule"/>
</dbReference>
<reference evidence="12" key="1">
    <citation type="submission" date="2021-01" db="EMBL/GenBank/DDBJ databases">
        <authorList>
            <consortium name="Genoscope - CEA"/>
            <person name="William W."/>
        </authorList>
    </citation>
    <scope>NUCLEOTIDE SEQUENCE</scope>
</reference>
<dbReference type="InterPro" id="IPR045270">
    <property type="entry name" value="STKc_AGC"/>
</dbReference>
<dbReference type="InterPro" id="IPR000961">
    <property type="entry name" value="AGC-kinase_C"/>
</dbReference>